<dbReference type="Pfam" id="PF13563">
    <property type="entry name" value="2_5_RNA_ligase2"/>
    <property type="match status" value="1"/>
</dbReference>
<protein>
    <submittedName>
        <fullName evidence="1">2'-5' RNA ligase family protein</fullName>
    </submittedName>
</protein>
<keyword evidence="1" id="KW-0436">Ligase</keyword>
<name>A0A2T1D3F6_9CYAN</name>
<dbReference type="AlphaFoldDB" id="A0A2T1D3F6"/>
<dbReference type="GO" id="GO:0016874">
    <property type="term" value="F:ligase activity"/>
    <property type="evidence" value="ECO:0007669"/>
    <property type="project" value="UniProtKB-KW"/>
</dbReference>
<gene>
    <name evidence="1" type="ORF">C7B65_25590</name>
</gene>
<dbReference type="EMBL" id="PVWG01000073">
    <property type="protein sequence ID" value="PSB14944.1"/>
    <property type="molecule type" value="Genomic_DNA"/>
</dbReference>
<dbReference type="SUPFAM" id="SSF55144">
    <property type="entry name" value="LigT-like"/>
    <property type="match status" value="1"/>
</dbReference>
<evidence type="ECO:0000313" key="1">
    <source>
        <dbReference type="EMBL" id="PSB14944.1"/>
    </source>
</evidence>
<dbReference type="Gene3D" id="3.90.1140.10">
    <property type="entry name" value="Cyclic phosphodiesterase"/>
    <property type="match status" value="1"/>
</dbReference>
<keyword evidence="2" id="KW-1185">Reference proteome</keyword>
<dbReference type="Proteomes" id="UP000238634">
    <property type="component" value="Unassembled WGS sequence"/>
</dbReference>
<sequence length="178" mass="20055">MSSRSPDSPSTPSPLVLTLKLDAIAFDSLNLLRQQHFPPKRNFLPAHVTLFHALPGDQELAIRQTLQTLCQQTSRLSVRFPTLRSLGGGVAIEIESPKLIQVRNQLAQGWSGWLSAQDRQGYRPHVTIQNKVTSDEARGLYERLSQVWQPIEGSGEGLLLWHYRGGPWELADEFEFKS</sequence>
<evidence type="ECO:0000313" key="2">
    <source>
        <dbReference type="Proteomes" id="UP000238634"/>
    </source>
</evidence>
<reference evidence="1 2" key="2">
    <citation type="submission" date="2018-03" db="EMBL/GenBank/DDBJ databases">
        <title>The ancient ancestry and fast evolution of plastids.</title>
        <authorList>
            <person name="Moore K.R."/>
            <person name="Magnabosco C."/>
            <person name="Momper L."/>
            <person name="Gold D.A."/>
            <person name="Bosak T."/>
            <person name="Fournier G.P."/>
        </authorList>
    </citation>
    <scope>NUCLEOTIDE SEQUENCE [LARGE SCALE GENOMIC DNA]</scope>
    <source>
        <strain evidence="1 2">ULC007</strain>
    </source>
</reference>
<accession>A0A2T1D3F6</accession>
<dbReference type="InterPro" id="IPR009097">
    <property type="entry name" value="Cyclic_Pdiesterase"/>
</dbReference>
<comment type="caution">
    <text evidence="1">The sequence shown here is derived from an EMBL/GenBank/DDBJ whole genome shotgun (WGS) entry which is preliminary data.</text>
</comment>
<dbReference type="OrthoDB" id="793003at2"/>
<reference evidence="1 2" key="1">
    <citation type="submission" date="2018-02" db="EMBL/GenBank/DDBJ databases">
        <authorList>
            <person name="Cohen D.B."/>
            <person name="Kent A.D."/>
        </authorList>
    </citation>
    <scope>NUCLEOTIDE SEQUENCE [LARGE SCALE GENOMIC DNA]</scope>
    <source>
        <strain evidence="1 2">ULC007</strain>
    </source>
</reference>
<organism evidence="1 2">
    <name type="scientific">Phormidesmis priestleyi ULC007</name>
    <dbReference type="NCBI Taxonomy" id="1920490"/>
    <lineage>
        <taxon>Bacteria</taxon>
        <taxon>Bacillati</taxon>
        <taxon>Cyanobacteriota</taxon>
        <taxon>Cyanophyceae</taxon>
        <taxon>Leptolyngbyales</taxon>
        <taxon>Leptolyngbyaceae</taxon>
        <taxon>Phormidesmis</taxon>
    </lineage>
</organism>
<proteinExistence type="predicted"/>
<dbReference type="STRING" id="1920490.GCA_001895925_00472"/>